<evidence type="ECO:0000313" key="1">
    <source>
        <dbReference type="EMBL" id="KAG8186611.1"/>
    </source>
</evidence>
<comment type="caution">
    <text evidence="1">The sequence shown here is derived from an EMBL/GenBank/DDBJ whole genome shotgun (WGS) entry which is preliminary data.</text>
</comment>
<name>A0AAV6USR8_9ARAC</name>
<reference evidence="1 2" key="1">
    <citation type="journal article" date="2022" name="Nat. Ecol. Evol.">
        <title>A masculinizing supergene underlies an exaggerated male reproductive morph in a spider.</title>
        <authorList>
            <person name="Hendrickx F."/>
            <person name="De Corte Z."/>
            <person name="Sonet G."/>
            <person name="Van Belleghem S.M."/>
            <person name="Kostlbacher S."/>
            <person name="Vangestel C."/>
        </authorList>
    </citation>
    <scope>NUCLEOTIDE SEQUENCE [LARGE SCALE GENOMIC DNA]</scope>
    <source>
        <strain evidence="1">W744_W776</strain>
    </source>
</reference>
<protein>
    <submittedName>
        <fullName evidence="1">Uncharacterized protein</fullName>
    </submittedName>
</protein>
<keyword evidence="2" id="KW-1185">Reference proteome</keyword>
<dbReference type="EMBL" id="JAFNEN010000296">
    <property type="protein sequence ID" value="KAG8186611.1"/>
    <property type="molecule type" value="Genomic_DNA"/>
</dbReference>
<dbReference type="Proteomes" id="UP000827092">
    <property type="component" value="Unassembled WGS sequence"/>
</dbReference>
<gene>
    <name evidence="1" type="ORF">JTE90_019932</name>
</gene>
<organism evidence="1 2">
    <name type="scientific">Oedothorax gibbosus</name>
    <dbReference type="NCBI Taxonomy" id="931172"/>
    <lineage>
        <taxon>Eukaryota</taxon>
        <taxon>Metazoa</taxon>
        <taxon>Ecdysozoa</taxon>
        <taxon>Arthropoda</taxon>
        <taxon>Chelicerata</taxon>
        <taxon>Arachnida</taxon>
        <taxon>Araneae</taxon>
        <taxon>Araneomorphae</taxon>
        <taxon>Entelegynae</taxon>
        <taxon>Araneoidea</taxon>
        <taxon>Linyphiidae</taxon>
        <taxon>Erigoninae</taxon>
        <taxon>Oedothorax</taxon>
    </lineage>
</organism>
<evidence type="ECO:0000313" key="2">
    <source>
        <dbReference type="Proteomes" id="UP000827092"/>
    </source>
</evidence>
<sequence length="67" mass="7408">MILCPINHALEVVCDLIAQSMLTCGYDAIRDRYQRSHRGDSGGDSLTRVGGVLPPITSLVRMIETYK</sequence>
<dbReference type="AlphaFoldDB" id="A0AAV6USR8"/>
<accession>A0AAV6USR8</accession>
<proteinExistence type="predicted"/>